<dbReference type="GO" id="GO:0033565">
    <property type="term" value="C:ESCRT-0 complex"/>
    <property type="evidence" value="ECO:0007669"/>
    <property type="project" value="TreeGrafter"/>
</dbReference>
<dbReference type="Gene3D" id="1.20.5.1940">
    <property type="match status" value="1"/>
</dbReference>
<dbReference type="GO" id="GO:0032266">
    <property type="term" value="F:phosphatidylinositol-3-phosphate binding"/>
    <property type="evidence" value="ECO:0007669"/>
    <property type="project" value="TreeGrafter"/>
</dbReference>
<feature type="region of interest" description="Disordered" evidence="1">
    <location>
        <begin position="66"/>
        <end position="109"/>
    </location>
</feature>
<evidence type="ECO:0000313" key="2">
    <source>
        <dbReference type="EMBL" id="OBZ79382.1"/>
    </source>
</evidence>
<evidence type="ECO:0000313" key="3">
    <source>
        <dbReference type="Proteomes" id="UP000092993"/>
    </source>
</evidence>
<reference evidence="2 3" key="1">
    <citation type="submission" date="2016-03" db="EMBL/GenBank/DDBJ databases">
        <title>Whole genome sequencing of Grifola frondosa 9006-11.</title>
        <authorList>
            <person name="Min B."/>
            <person name="Park H."/>
            <person name="Kim J.-G."/>
            <person name="Cho H."/>
            <person name="Oh Y.-L."/>
            <person name="Kong W.-S."/>
            <person name="Choi I.-G."/>
        </authorList>
    </citation>
    <scope>NUCLEOTIDE SEQUENCE [LARGE SCALE GENOMIC DNA]</scope>
    <source>
        <strain evidence="2 3">9006-11</strain>
    </source>
</reference>
<feature type="region of interest" description="Disordered" evidence="1">
    <location>
        <begin position="26"/>
        <end position="47"/>
    </location>
</feature>
<accession>A0A1C7MR96</accession>
<keyword evidence="3" id="KW-1185">Reference proteome</keyword>
<dbReference type="SMART" id="SM00726">
    <property type="entry name" value="UIM"/>
    <property type="match status" value="2"/>
</dbReference>
<proteinExistence type="predicted"/>
<dbReference type="Pfam" id="PF02809">
    <property type="entry name" value="UIM"/>
    <property type="match status" value="2"/>
</dbReference>
<dbReference type="Proteomes" id="UP000092993">
    <property type="component" value="Unassembled WGS sequence"/>
</dbReference>
<dbReference type="PANTHER" id="PTHR47794:SF1">
    <property type="entry name" value="VACUOLAR PROTEIN SORTING-ASSOCIATED PROTEIN 27"/>
    <property type="match status" value="1"/>
</dbReference>
<dbReference type="GO" id="GO:0006623">
    <property type="term" value="P:protein targeting to vacuole"/>
    <property type="evidence" value="ECO:0007669"/>
    <property type="project" value="TreeGrafter"/>
</dbReference>
<dbReference type="GO" id="GO:0043130">
    <property type="term" value="F:ubiquitin binding"/>
    <property type="evidence" value="ECO:0007669"/>
    <property type="project" value="TreeGrafter"/>
</dbReference>
<dbReference type="Gene3D" id="6.10.140.100">
    <property type="match status" value="1"/>
</dbReference>
<organism evidence="2 3">
    <name type="scientific">Grifola frondosa</name>
    <name type="common">Maitake</name>
    <name type="synonym">Polyporus frondosus</name>
    <dbReference type="NCBI Taxonomy" id="5627"/>
    <lineage>
        <taxon>Eukaryota</taxon>
        <taxon>Fungi</taxon>
        <taxon>Dikarya</taxon>
        <taxon>Basidiomycota</taxon>
        <taxon>Agaricomycotina</taxon>
        <taxon>Agaricomycetes</taxon>
        <taxon>Polyporales</taxon>
        <taxon>Grifolaceae</taxon>
        <taxon>Grifola</taxon>
    </lineage>
</organism>
<dbReference type="OMA" id="QHPAYNK"/>
<dbReference type="InterPro" id="IPR003903">
    <property type="entry name" value="UIM_dom"/>
</dbReference>
<dbReference type="OrthoDB" id="957735at2759"/>
<feature type="region of interest" description="Disordered" evidence="1">
    <location>
        <begin position="123"/>
        <end position="142"/>
    </location>
</feature>
<dbReference type="CDD" id="cd21385">
    <property type="entry name" value="GAT_Vps27"/>
    <property type="match status" value="1"/>
</dbReference>
<dbReference type="PANTHER" id="PTHR47794">
    <property type="entry name" value="VACUOLAR PROTEIN SORTING-ASSOCIATED PROTEIN 27"/>
    <property type="match status" value="1"/>
</dbReference>
<dbReference type="AlphaFoldDB" id="A0A1C7MR96"/>
<name>A0A1C7MR96_GRIFR</name>
<gene>
    <name evidence="2" type="primary">VPS27</name>
    <name evidence="2" type="ORF">A0H81_00209</name>
</gene>
<dbReference type="EMBL" id="LUGG01000001">
    <property type="protein sequence ID" value="OBZ79382.1"/>
    <property type="molecule type" value="Genomic_DNA"/>
</dbReference>
<dbReference type="STRING" id="5627.A0A1C7MR96"/>
<dbReference type="PROSITE" id="PS50330">
    <property type="entry name" value="UIM"/>
    <property type="match status" value="2"/>
</dbReference>
<evidence type="ECO:0000256" key="1">
    <source>
        <dbReference type="SAM" id="MobiDB-lite"/>
    </source>
</evidence>
<dbReference type="GO" id="GO:0043328">
    <property type="term" value="P:protein transport to vacuole involved in ubiquitin-dependent protein catabolic process via the multivesicular body sorting pathway"/>
    <property type="evidence" value="ECO:0007669"/>
    <property type="project" value="TreeGrafter"/>
</dbReference>
<protein>
    <submittedName>
        <fullName evidence="2">Vacuolar protein sorting-associated protein 27</fullName>
    </submittedName>
</protein>
<sequence length="423" mass="46299">MALPHFGIMQEVRVCDSCFTKLNRKSTKIHRPSQSVSSSRHRSARDLADAELQRAIQLSLEEVGAAGGRRPGYVPSPSPWQSSEPPIVDHMTHPYASSSRSEEEEEDPDLKAAIEASLREANAPKASAPVVIEPSPDRSSSAYVSAPVIPNYDLEPLEADAILTFNQTVDQVQAQGGKDIARYPAVTELFDKANSLRPKLAMNLSDTGRKEQLLSEMHDKLSQAVKLYDQLLTEQVSHPPWRSASVAASTSYQQVNPTYAARYQTVDGSYNQWSPEVQSQHPTSPVIQGQMQAVQSYYAASQQANGPYVTSPVVESYHQPIYQPQQVSIPPSRYPTDIQQQYPPESTQYAMTSPPPVTVPRYNAAPAAPQPAAIHLSSITPAPVSLPTASIPPPPQSQPQPNLSLRLLSHPLRCSPSTPRPLH</sequence>
<comment type="caution">
    <text evidence="2">The sequence shown here is derived from an EMBL/GenBank/DDBJ whole genome shotgun (WGS) entry which is preliminary data.</text>
</comment>